<dbReference type="RefSeq" id="XP_003334089.2">
    <property type="nucleotide sequence ID" value="XM_003334041.2"/>
</dbReference>
<dbReference type="InParanoid" id="E3KZE5"/>
<dbReference type="HOGENOM" id="CLU_937311_0_0_1"/>
<dbReference type="EMBL" id="DS178324">
    <property type="protein sequence ID" value="EFP89670.2"/>
    <property type="molecule type" value="Genomic_DNA"/>
</dbReference>
<proteinExistence type="predicted"/>
<reference key="1">
    <citation type="submission" date="2007-01" db="EMBL/GenBank/DDBJ databases">
        <title>The Genome Sequence of Puccinia graminis f. sp. tritici Strain CRL 75-36-700-3.</title>
        <authorList>
            <consortium name="The Broad Institute Genome Sequencing Platform"/>
            <person name="Birren B."/>
            <person name="Lander E."/>
            <person name="Galagan J."/>
            <person name="Nusbaum C."/>
            <person name="Devon K."/>
            <person name="Cuomo C."/>
            <person name="Jaffe D."/>
            <person name="Butler J."/>
            <person name="Alvarez P."/>
            <person name="Gnerre S."/>
            <person name="Grabherr M."/>
            <person name="Mauceli E."/>
            <person name="Brockman W."/>
            <person name="Young S."/>
            <person name="LaButti K."/>
            <person name="Sykes S."/>
            <person name="DeCaprio D."/>
            <person name="Crawford M."/>
            <person name="Koehrsen M."/>
            <person name="Engels R."/>
            <person name="Montgomery P."/>
            <person name="Pearson M."/>
            <person name="Howarth C."/>
            <person name="Larson L."/>
            <person name="White J."/>
            <person name="Zeng Q."/>
            <person name="Kodira C."/>
            <person name="Yandava C."/>
            <person name="Alvarado L."/>
            <person name="O'Leary S."/>
            <person name="Szabo L."/>
            <person name="Dean R."/>
            <person name="Schein J."/>
        </authorList>
    </citation>
    <scope>NUCLEOTIDE SEQUENCE</scope>
    <source>
        <strain>CRL 75-36-700-3</strain>
    </source>
</reference>
<evidence type="ECO:0000256" key="1">
    <source>
        <dbReference type="SAM" id="MobiDB-lite"/>
    </source>
</evidence>
<name>E3KZE5_PUCGT</name>
<organism evidence="2 3">
    <name type="scientific">Puccinia graminis f. sp. tritici (strain CRL 75-36-700-3 / race SCCL)</name>
    <name type="common">Black stem rust fungus</name>
    <dbReference type="NCBI Taxonomy" id="418459"/>
    <lineage>
        <taxon>Eukaryota</taxon>
        <taxon>Fungi</taxon>
        <taxon>Dikarya</taxon>
        <taxon>Basidiomycota</taxon>
        <taxon>Pucciniomycotina</taxon>
        <taxon>Pucciniomycetes</taxon>
        <taxon>Pucciniales</taxon>
        <taxon>Pucciniaceae</taxon>
        <taxon>Puccinia</taxon>
    </lineage>
</organism>
<evidence type="ECO:0000313" key="2">
    <source>
        <dbReference type="EMBL" id="EFP89670.2"/>
    </source>
</evidence>
<gene>
    <name evidence="2" type="ORF">PGTG_15633</name>
</gene>
<dbReference type="GeneID" id="10545236"/>
<dbReference type="VEuPathDB" id="FungiDB:PGTG_15633"/>
<evidence type="ECO:0000313" key="3">
    <source>
        <dbReference type="Proteomes" id="UP000008783"/>
    </source>
</evidence>
<keyword evidence="3" id="KW-1185">Reference proteome</keyword>
<feature type="compositionally biased region" description="Basic and acidic residues" evidence="1">
    <location>
        <begin position="1"/>
        <end position="12"/>
    </location>
</feature>
<accession>E3KZE5</accession>
<dbReference type="AlphaFoldDB" id="E3KZE5"/>
<reference evidence="3" key="2">
    <citation type="journal article" date="2011" name="Proc. Natl. Acad. Sci. U.S.A.">
        <title>Obligate biotrophy features unraveled by the genomic analysis of rust fungi.</title>
        <authorList>
            <person name="Duplessis S."/>
            <person name="Cuomo C.A."/>
            <person name="Lin Y.-C."/>
            <person name="Aerts A."/>
            <person name="Tisserant E."/>
            <person name="Veneault-Fourrey C."/>
            <person name="Joly D.L."/>
            <person name="Hacquard S."/>
            <person name="Amselem J."/>
            <person name="Cantarel B.L."/>
            <person name="Chiu R."/>
            <person name="Coutinho P.M."/>
            <person name="Feau N."/>
            <person name="Field M."/>
            <person name="Frey P."/>
            <person name="Gelhaye E."/>
            <person name="Goldberg J."/>
            <person name="Grabherr M.G."/>
            <person name="Kodira C.D."/>
            <person name="Kohler A."/>
            <person name="Kuees U."/>
            <person name="Lindquist E.A."/>
            <person name="Lucas S.M."/>
            <person name="Mago R."/>
            <person name="Mauceli E."/>
            <person name="Morin E."/>
            <person name="Murat C."/>
            <person name="Pangilinan J.L."/>
            <person name="Park R."/>
            <person name="Pearson M."/>
            <person name="Quesneville H."/>
            <person name="Rouhier N."/>
            <person name="Sakthikumar S."/>
            <person name="Salamov A.A."/>
            <person name="Schmutz J."/>
            <person name="Selles B."/>
            <person name="Shapiro H."/>
            <person name="Tanguay P."/>
            <person name="Tuskan G.A."/>
            <person name="Henrissat B."/>
            <person name="Van de Peer Y."/>
            <person name="Rouze P."/>
            <person name="Ellis J.G."/>
            <person name="Dodds P.N."/>
            <person name="Schein J.E."/>
            <person name="Zhong S."/>
            <person name="Hamelin R.C."/>
            <person name="Grigoriev I.V."/>
            <person name="Szabo L.J."/>
            <person name="Martin F."/>
        </authorList>
    </citation>
    <scope>NUCLEOTIDE SEQUENCE [LARGE SCALE GENOMIC DNA]</scope>
    <source>
        <strain evidence="3">CRL 75-36-700-3 / race SCCL</strain>
    </source>
</reference>
<sequence>MSDTGQDAHEEVIPPPTSPPAPRKRYPIIYISYQVWVEHEILFPDGTPRYARHAEDPRTPENWKYHHECLTSDDPDVEPFPPCEVPFKHMSIWDFKRSVLELVGATRSDFDFTRVLVAAESNRKIQWRGYRNWPGGPIATRKIDVARNFNQYARMAANAVRPKKCHLRLFMEDPMQRLGNPLYWTRIPHRWPDEVWTRFEPNGAPPPPSEECIVLEVMRPGSRVISRGSTLEPVHNSASSWVIETPSSSFSSVASPVLSFKLGAIILWHGAAVLYWFKLRGTGGRRPTLQPEQRGGR</sequence>
<feature type="region of interest" description="Disordered" evidence="1">
    <location>
        <begin position="1"/>
        <end position="20"/>
    </location>
</feature>
<dbReference type="Proteomes" id="UP000008783">
    <property type="component" value="Unassembled WGS sequence"/>
</dbReference>
<dbReference type="KEGG" id="pgr:PGTG_15633"/>
<protein>
    <submittedName>
        <fullName evidence="2">Uncharacterized protein</fullName>
    </submittedName>
</protein>